<dbReference type="EMBL" id="JANBUO010000498">
    <property type="protein sequence ID" value="KAJ2803647.1"/>
    <property type="molecule type" value="Genomic_DNA"/>
</dbReference>
<dbReference type="OrthoDB" id="533331at2759"/>
<feature type="compositionally biased region" description="Low complexity" evidence="1">
    <location>
        <begin position="515"/>
        <end position="531"/>
    </location>
</feature>
<dbReference type="Proteomes" id="UP001140094">
    <property type="component" value="Unassembled WGS sequence"/>
</dbReference>
<feature type="compositionally biased region" description="Low complexity" evidence="1">
    <location>
        <begin position="110"/>
        <end position="126"/>
    </location>
</feature>
<feature type="region of interest" description="Disordered" evidence="1">
    <location>
        <begin position="1022"/>
        <end position="1041"/>
    </location>
</feature>
<feature type="region of interest" description="Disordered" evidence="1">
    <location>
        <begin position="1111"/>
        <end position="1146"/>
    </location>
</feature>
<feature type="compositionally biased region" description="Low complexity" evidence="1">
    <location>
        <begin position="214"/>
        <end position="234"/>
    </location>
</feature>
<feature type="compositionally biased region" description="Polar residues" evidence="1">
    <location>
        <begin position="7"/>
        <end position="19"/>
    </location>
</feature>
<feature type="compositionally biased region" description="Acidic residues" evidence="1">
    <location>
        <begin position="1114"/>
        <end position="1125"/>
    </location>
</feature>
<feature type="compositionally biased region" description="Polar residues" evidence="1">
    <location>
        <begin position="899"/>
        <end position="911"/>
    </location>
</feature>
<feature type="compositionally biased region" description="Pro residues" evidence="1">
    <location>
        <begin position="1389"/>
        <end position="1398"/>
    </location>
</feature>
<name>A0A9W8HUU3_9FUNG</name>
<feature type="region of interest" description="Disordered" evidence="1">
    <location>
        <begin position="1"/>
        <end position="44"/>
    </location>
</feature>
<feature type="compositionally biased region" description="Polar residues" evidence="1">
    <location>
        <begin position="613"/>
        <end position="636"/>
    </location>
</feature>
<evidence type="ECO:0000313" key="3">
    <source>
        <dbReference type="Proteomes" id="UP001140094"/>
    </source>
</evidence>
<evidence type="ECO:0000313" key="2">
    <source>
        <dbReference type="EMBL" id="KAJ2803647.1"/>
    </source>
</evidence>
<proteinExistence type="predicted"/>
<organism evidence="2 3">
    <name type="scientific">Coemansia guatemalensis</name>
    <dbReference type="NCBI Taxonomy" id="2761395"/>
    <lineage>
        <taxon>Eukaryota</taxon>
        <taxon>Fungi</taxon>
        <taxon>Fungi incertae sedis</taxon>
        <taxon>Zoopagomycota</taxon>
        <taxon>Kickxellomycotina</taxon>
        <taxon>Kickxellomycetes</taxon>
        <taxon>Kickxellales</taxon>
        <taxon>Kickxellaceae</taxon>
        <taxon>Coemansia</taxon>
    </lineage>
</organism>
<feature type="region of interest" description="Disordered" evidence="1">
    <location>
        <begin position="249"/>
        <end position="269"/>
    </location>
</feature>
<feature type="compositionally biased region" description="Low complexity" evidence="1">
    <location>
        <begin position="355"/>
        <end position="366"/>
    </location>
</feature>
<feature type="region of interest" description="Disordered" evidence="1">
    <location>
        <begin position="440"/>
        <end position="468"/>
    </location>
</feature>
<feature type="region of interest" description="Disordered" evidence="1">
    <location>
        <begin position="324"/>
        <end position="366"/>
    </location>
</feature>
<feature type="region of interest" description="Disordered" evidence="1">
    <location>
        <begin position="572"/>
        <end position="651"/>
    </location>
</feature>
<feature type="region of interest" description="Disordered" evidence="1">
    <location>
        <begin position="515"/>
        <end position="553"/>
    </location>
</feature>
<feature type="region of interest" description="Disordered" evidence="1">
    <location>
        <begin position="1372"/>
        <end position="1462"/>
    </location>
</feature>
<keyword evidence="3" id="KW-1185">Reference proteome</keyword>
<feature type="compositionally biased region" description="Basic and acidic residues" evidence="1">
    <location>
        <begin position="171"/>
        <end position="187"/>
    </location>
</feature>
<evidence type="ECO:0000256" key="1">
    <source>
        <dbReference type="SAM" id="MobiDB-lite"/>
    </source>
</evidence>
<feature type="region of interest" description="Disordered" evidence="1">
    <location>
        <begin position="160"/>
        <end position="234"/>
    </location>
</feature>
<sequence length="1462" mass="155367">MQFRGYPQTQSPQHAQQGFGTAYDGHQVSPGPAPGPGPSSAYAYPASSLAQQGYAQAPIPGYTHWQHGQPLPQRTGVSSAYPTLATTNLFVHGTMATGTSGLPAVGAYPSASSAAGEGSGRNESASVRSNDQMSGTVTDASGYSQAYWAHRHQSPTLVHAQPPLRATTDSPLEHKMPGAEYTGVEHRRNPRPAAGPFGSTDVSRAQGAETAAVSAAPTDGAGSASGSAAGPQLPSSVMPFSYSASALAPMREMQEQRQEPAPAAEAAGPPSALAIQSLLNSAQDDAAFEPARFFGSEGGSDRGSASTDGAAAIHQHIAKENARFRRQSGASGQAPAPAHSPRPQALRQAHAAPGNPDSSPNSHSSYHSAGYSTWLGRADTVMDYATAKQSFSSTDDPVPESSRRRPSAYHTDTPVPALPAPYAAASAAEAIRDFEATVPAAPAPEDTGDHKTPALPPNHSLHPSPALLAEAPPTSLAYYDAKNRASKPVSVLVQVGDDSQEDSVDDVDAVAAAVPSEAEAAPTESPEAESPQVEPSEPQSLAPNAGVNDAHGVLGRKATMESIDNVLEYYHTHSAPDDDGSGGGFGQGTSSVRPSARPSPFDLPQHSHHPENHGSSLVSLRHQQTTPPFQRTSLSSPVDKAASRGHPVDTTLWPEMQSADLSSHRTSPESQPVSAAAVGVFGWKMAADRPLASATLPPTQPRDELLPADSGVWQQQPQGPVPYADIYSRLERLSEPDDLLLPPSSAVPDHPQVDAGPVIAQQQSGSLAADDDDGMLQMESLDGVSVLSDIIDQDFTRRSDCGYSNSNDSTDSFGEPIEGESGMLSKSLLDAVKRSRSAAPHAGLAPSASQLVDAVARAAIAQPSEQLPQRDAPPPSRPDPPSADAHADRPPPADIPHSVRTNASTLTGSTTAHDEHHSTASVADSTLREKHSTRAPVATTSSAPGPPTIPPNCMPLEIMEFASELELALAREQEDYYSDNDAAPPTLDPAILQNLGRAVHQQCLLQRQQIQRRKSNMQLGLTTAASTSHDESSVAASVAPSNPDATLAEPHYDSQELALHAMLEEVSQYFTQSGLSLVFPFSAKWVSWLTRHPDRPFPWRKDPEDELARTAMRDDDDEDADEGVEAEAQSDVSSFGGEPPVMSRPLPPDDVLSVAMIPMSKRRPARVTDFVTQEKRKGINAHWQYYSVINQIIAVASSIHRTLLLPEPEADHSLVAHQLAALYQFLGGDFKKYKIRIEQIFDAIRQGLDTAGADVDDAEHVPKVLGAESAAALRQMMASIIIDALYSLNRVAPVKDQPPNTPTGTGRTRQDQHHAPRGEPVSYALSTLKGLPTQPIIRYLTKEMRVVNAEMQQRRRHQQHQQHQRGLAHNLSRNNSMGHMRHPQYMYQAPPPVPPLPLPAANSAGSSDAGPHHGASKPQHSQESSHHHHTISPSKQHGTSHVVDNAVAAMLQPGNADEQEQQ</sequence>
<feature type="region of interest" description="Disordered" evidence="1">
    <location>
        <begin position="110"/>
        <end position="135"/>
    </location>
</feature>
<feature type="region of interest" description="Disordered" evidence="1">
    <location>
        <begin position="1293"/>
        <end position="1317"/>
    </location>
</feature>
<feature type="region of interest" description="Disordered" evidence="1">
    <location>
        <begin position="797"/>
        <end position="820"/>
    </location>
</feature>
<feature type="compositionally biased region" description="Pro residues" evidence="1">
    <location>
        <begin position="871"/>
        <end position="881"/>
    </location>
</feature>
<feature type="compositionally biased region" description="Polar residues" evidence="1">
    <location>
        <begin position="802"/>
        <end position="812"/>
    </location>
</feature>
<accession>A0A9W8HUU3</accession>
<protein>
    <submittedName>
        <fullName evidence="2">Uncharacterized protein</fullName>
    </submittedName>
</protein>
<gene>
    <name evidence="2" type="ORF">H4R20_002807</name>
</gene>
<feature type="region of interest" description="Disordered" evidence="1">
    <location>
        <begin position="863"/>
        <end position="951"/>
    </location>
</feature>
<feature type="region of interest" description="Disordered" evidence="1">
    <location>
        <begin position="389"/>
        <end position="418"/>
    </location>
</feature>
<feature type="compositionally biased region" description="Basic and acidic residues" evidence="1">
    <location>
        <begin position="1308"/>
        <end position="1317"/>
    </location>
</feature>
<reference evidence="2" key="1">
    <citation type="submission" date="2022-07" db="EMBL/GenBank/DDBJ databases">
        <title>Phylogenomic reconstructions and comparative analyses of Kickxellomycotina fungi.</title>
        <authorList>
            <person name="Reynolds N.K."/>
            <person name="Stajich J.E."/>
            <person name="Barry K."/>
            <person name="Grigoriev I.V."/>
            <person name="Crous P."/>
            <person name="Smith M.E."/>
        </authorList>
    </citation>
    <scope>NUCLEOTIDE SEQUENCE</scope>
    <source>
        <strain evidence="2">NRRL 1565</strain>
    </source>
</reference>
<comment type="caution">
    <text evidence="2">The sequence shown here is derived from an EMBL/GenBank/DDBJ whole genome shotgun (WGS) entry which is preliminary data.</text>
</comment>